<evidence type="ECO:0000256" key="2">
    <source>
        <dbReference type="SAM" id="Phobius"/>
    </source>
</evidence>
<dbReference type="GO" id="GO:0000978">
    <property type="term" value="F:RNA polymerase II cis-regulatory region sequence-specific DNA binding"/>
    <property type="evidence" value="ECO:0000318"/>
    <property type="project" value="GO_Central"/>
</dbReference>
<keyword evidence="5" id="KW-1185">Reference proteome</keyword>
<dbReference type="PANTHER" id="PTHR36911:SF3">
    <property type="entry name" value="GATA ZINC FINGER DOMAIN-CONTAINING PROTEIN 4-RELATED"/>
    <property type="match status" value="1"/>
</dbReference>
<feature type="region of interest" description="Disordered" evidence="1">
    <location>
        <begin position="532"/>
        <end position="589"/>
    </location>
</feature>
<keyword evidence="2" id="KW-0812">Transmembrane</keyword>
<reference evidence="4" key="3">
    <citation type="submission" date="2015-06" db="UniProtKB">
        <authorList>
            <consortium name="EnsemblMetazoa"/>
        </authorList>
    </citation>
    <scope>IDENTIFICATION</scope>
</reference>
<evidence type="ECO:0000256" key="1">
    <source>
        <dbReference type="SAM" id="MobiDB-lite"/>
    </source>
</evidence>
<dbReference type="GO" id="GO:0005634">
    <property type="term" value="C:nucleus"/>
    <property type="evidence" value="ECO:0000318"/>
    <property type="project" value="GO_Central"/>
</dbReference>
<feature type="compositionally biased region" description="Low complexity" evidence="1">
    <location>
        <begin position="553"/>
        <end position="575"/>
    </location>
</feature>
<accession>T1F5B5</accession>
<dbReference type="Proteomes" id="UP000015101">
    <property type="component" value="Unassembled WGS sequence"/>
</dbReference>
<dbReference type="EMBL" id="KB096457">
    <property type="protein sequence ID" value="ESO04757.1"/>
    <property type="molecule type" value="Genomic_DNA"/>
</dbReference>
<proteinExistence type="predicted"/>
<feature type="compositionally biased region" description="Low complexity" evidence="1">
    <location>
        <begin position="532"/>
        <end position="541"/>
    </location>
</feature>
<dbReference type="STRING" id="6412.T1F5B5"/>
<feature type="transmembrane region" description="Helical" evidence="2">
    <location>
        <begin position="343"/>
        <end position="367"/>
    </location>
</feature>
<dbReference type="EnsemblMetazoa" id="HelroT172429">
    <property type="protein sequence ID" value="HelroP172429"/>
    <property type="gene ID" value="HelroG172429"/>
</dbReference>
<evidence type="ECO:0000313" key="4">
    <source>
        <dbReference type="EnsemblMetazoa" id="HelroP172429"/>
    </source>
</evidence>
<dbReference type="RefSeq" id="XP_009017336.1">
    <property type="nucleotide sequence ID" value="XM_009019088.1"/>
</dbReference>
<dbReference type="GO" id="GO:0005737">
    <property type="term" value="C:cytoplasm"/>
    <property type="evidence" value="ECO:0000318"/>
    <property type="project" value="GO_Central"/>
</dbReference>
<evidence type="ECO:0000313" key="5">
    <source>
        <dbReference type="Proteomes" id="UP000015101"/>
    </source>
</evidence>
<dbReference type="PANTHER" id="PTHR36911">
    <property type="entry name" value="LIM ZINC-BINDING DOMAIN-CONTAINING PROTEIN-RELATED"/>
    <property type="match status" value="1"/>
</dbReference>
<gene>
    <name evidence="4" type="primary">20204014</name>
    <name evidence="3" type="ORF">HELRODRAFT_172429</name>
</gene>
<dbReference type="EMBL" id="AMQM01004209">
    <property type="status" value="NOT_ANNOTATED_CDS"/>
    <property type="molecule type" value="Genomic_DNA"/>
</dbReference>
<protein>
    <submittedName>
        <fullName evidence="3 4">Uncharacterized protein</fullName>
    </submittedName>
</protein>
<name>T1F5B5_HELRO</name>
<reference evidence="3 5" key="2">
    <citation type="journal article" date="2013" name="Nature">
        <title>Insights into bilaterian evolution from three spiralian genomes.</title>
        <authorList>
            <person name="Simakov O."/>
            <person name="Marletaz F."/>
            <person name="Cho S.J."/>
            <person name="Edsinger-Gonzales E."/>
            <person name="Havlak P."/>
            <person name="Hellsten U."/>
            <person name="Kuo D.H."/>
            <person name="Larsson T."/>
            <person name="Lv J."/>
            <person name="Arendt D."/>
            <person name="Savage R."/>
            <person name="Osoegawa K."/>
            <person name="de Jong P."/>
            <person name="Grimwood J."/>
            <person name="Chapman J.A."/>
            <person name="Shapiro H."/>
            <person name="Aerts A."/>
            <person name="Otillar R.P."/>
            <person name="Terry A.Y."/>
            <person name="Boore J.L."/>
            <person name="Grigoriev I.V."/>
            <person name="Lindberg D.R."/>
            <person name="Seaver E.C."/>
            <person name="Weisblat D.A."/>
            <person name="Putnam N.H."/>
            <person name="Rokhsar D.S."/>
        </authorList>
    </citation>
    <scope>NUCLEOTIDE SEQUENCE</scope>
</reference>
<reference evidence="5" key="1">
    <citation type="submission" date="2012-12" db="EMBL/GenBank/DDBJ databases">
        <authorList>
            <person name="Hellsten U."/>
            <person name="Grimwood J."/>
            <person name="Chapman J.A."/>
            <person name="Shapiro H."/>
            <person name="Aerts A."/>
            <person name="Otillar R.P."/>
            <person name="Terry A.Y."/>
            <person name="Boore J.L."/>
            <person name="Simakov O."/>
            <person name="Marletaz F."/>
            <person name="Cho S.-J."/>
            <person name="Edsinger-Gonzales E."/>
            <person name="Havlak P."/>
            <person name="Kuo D.-H."/>
            <person name="Larsson T."/>
            <person name="Lv J."/>
            <person name="Arendt D."/>
            <person name="Savage R."/>
            <person name="Osoegawa K."/>
            <person name="de Jong P."/>
            <person name="Lindberg D.R."/>
            <person name="Seaver E.C."/>
            <person name="Weisblat D.A."/>
            <person name="Putnam N.H."/>
            <person name="Grigoriev I.V."/>
            <person name="Rokhsar D.S."/>
        </authorList>
    </citation>
    <scope>NUCLEOTIDE SEQUENCE</scope>
</reference>
<dbReference type="KEGG" id="hro:HELRODRAFT_172429"/>
<dbReference type="GO" id="GO:0000981">
    <property type="term" value="F:DNA-binding transcription factor activity, RNA polymerase II-specific"/>
    <property type="evidence" value="ECO:0000318"/>
    <property type="project" value="GO_Central"/>
</dbReference>
<evidence type="ECO:0000313" key="3">
    <source>
        <dbReference type="EMBL" id="ESO04757.1"/>
    </source>
</evidence>
<dbReference type="AlphaFoldDB" id="T1F5B5"/>
<dbReference type="InParanoid" id="T1F5B5"/>
<dbReference type="CTD" id="20204014"/>
<dbReference type="GO" id="GO:0006357">
    <property type="term" value="P:regulation of transcription by RNA polymerase II"/>
    <property type="evidence" value="ECO:0000318"/>
    <property type="project" value="GO_Central"/>
</dbReference>
<dbReference type="GeneID" id="20204014"/>
<sequence length="589" mass="66655">MHVGSTPAYISHHITSANDNNNFTNINNINKNIILNNNNNNIDNNINIRSHSNGSSNYKIASIATSTSTAASANNCKQSIYTLDALPGQRIRISITDFTRWIPTDRPSPFNDEYDVAFNDGGDDEKLIDDHDDDDDDNRVVRNKLCEHDIINNNITNINTTTTNNNYINNNSINKNTNNNINNNSINNNSINNNTNNNNHYINNSINNNNHLKAGSTIYGYIIDSKTKDNKTICRTKNDMTMTSSGSSVELLLMNYHHDERYDGSFKILIQYRAIGCPDLTPPSTAWFRRVNDTCEVGCYDTDQSWHLICINDQWQGVLGNCSTNKGGMRFQRMSDQNFSNGIMILLVIGCSLVIALVIILVGVAYVKSIRSLTEMDYKQWKKEQQLLQQQQQQQQQQHTFPQQYQQHLMMTNVDKEAYLLSDPFVANKFQQQQQQHLYPPMGKPLPNDKIDNSDLFENSGGVFYDATTQQQPQQQLQQKFINTHNSNNNPQQNDFNCIIVDHLNEYSQILDPPADLTRKSNFSNNINNNITINNNISNKNVAPPLPPPLPTTLPASLANDPSSQNSSNPSSANNKIKDDNRFNKLLLT</sequence>
<keyword evidence="2" id="KW-1133">Transmembrane helix</keyword>
<dbReference type="HOGENOM" id="CLU_463284_0_0_1"/>
<organism evidence="4 5">
    <name type="scientific">Helobdella robusta</name>
    <name type="common">Californian leech</name>
    <dbReference type="NCBI Taxonomy" id="6412"/>
    <lineage>
        <taxon>Eukaryota</taxon>
        <taxon>Metazoa</taxon>
        <taxon>Spiralia</taxon>
        <taxon>Lophotrochozoa</taxon>
        <taxon>Annelida</taxon>
        <taxon>Clitellata</taxon>
        <taxon>Hirudinea</taxon>
        <taxon>Rhynchobdellida</taxon>
        <taxon>Glossiphoniidae</taxon>
        <taxon>Helobdella</taxon>
    </lineage>
</organism>
<keyword evidence="2" id="KW-0472">Membrane</keyword>